<name>A0A284VQU6_9EURY</name>
<keyword evidence="3" id="KW-1185">Reference proteome</keyword>
<accession>A0A284VQU6</accession>
<dbReference type="EMBL" id="FZMP01000185">
    <property type="protein sequence ID" value="SNQ61579.1"/>
    <property type="molecule type" value="Genomic_DNA"/>
</dbReference>
<proteinExistence type="predicted"/>
<organism evidence="2 3">
    <name type="scientific">Candidatus Methanoperedens nitratireducens</name>
    <dbReference type="NCBI Taxonomy" id="1392998"/>
    <lineage>
        <taxon>Archaea</taxon>
        <taxon>Methanobacteriati</taxon>
        <taxon>Methanobacteriota</taxon>
        <taxon>Stenosarchaea group</taxon>
        <taxon>Methanomicrobia</taxon>
        <taxon>Methanosarcinales</taxon>
        <taxon>ANME-2 cluster</taxon>
        <taxon>Candidatus Methanoperedentaceae</taxon>
        <taxon>Candidatus Methanoperedens</taxon>
    </lineage>
</organism>
<dbReference type="RefSeq" id="WP_143311764.1">
    <property type="nucleotide sequence ID" value="NZ_FZMP01000185.1"/>
</dbReference>
<dbReference type="AlphaFoldDB" id="A0A284VQU6"/>
<sequence length="91" mass="9590">MDRSINLGNIISIVTSDRQKLPARVLTGATVLLLIVAGSPFLYADTSSVDAAENPYGSISIFNQRNSEPTSSGSFFSGTLMYPATTGCITV</sequence>
<gene>
    <name evidence="2" type="ORF">MNV_40047</name>
</gene>
<reference evidence="3" key="1">
    <citation type="submission" date="2017-06" db="EMBL/GenBank/DDBJ databases">
        <authorList>
            <person name="Cremers G."/>
        </authorList>
    </citation>
    <scope>NUCLEOTIDE SEQUENCE [LARGE SCALE GENOMIC DNA]</scope>
</reference>
<evidence type="ECO:0000313" key="2">
    <source>
        <dbReference type="EMBL" id="SNQ61579.1"/>
    </source>
</evidence>
<evidence type="ECO:0000256" key="1">
    <source>
        <dbReference type="SAM" id="Phobius"/>
    </source>
</evidence>
<feature type="transmembrane region" description="Helical" evidence="1">
    <location>
        <begin position="21"/>
        <end position="43"/>
    </location>
</feature>
<keyword evidence="1" id="KW-0812">Transmembrane</keyword>
<keyword evidence="1" id="KW-1133">Transmembrane helix</keyword>
<evidence type="ECO:0000313" key="3">
    <source>
        <dbReference type="Proteomes" id="UP000218615"/>
    </source>
</evidence>
<dbReference type="Proteomes" id="UP000218615">
    <property type="component" value="Unassembled WGS sequence"/>
</dbReference>
<keyword evidence="1" id="KW-0472">Membrane</keyword>
<protein>
    <submittedName>
        <fullName evidence="2">Uncharacterized protein</fullName>
    </submittedName>
</protein>